<accession>A0A6G1J581</accession>
<protein>
    <recommendedName>
        <fullName evidence="4">HNH domain-containing protein</fullName>
    </recommendedName>
</protein>
<reference evidence="2" key="1">
    <citation type="journal article" date="2020" name="Stud. Mycol.">
        <title>101 Dothideomycetes genomes: a test case for predicting lifestyles and emergence of pathogens.</title>
        <authorList>
            <person name="Haridas S."/>
            <person name="Albert R."/>
            <person name="Binder M."/>
            <person name="Bloem J."/>
            <person name="Labutti K."/>
            <person name="Salamov A."/>
            <person name="Andreopoulos B."/>
            <person name="Baker S."/>
            <person name="Barry K."/>
            <person name="Bills G."/>
            <person name="Bluhm B."/>
            <person name="Cannon C."/>
            <person name="Castanera R."/>
            <person name="Culley D."/>
            <person name="Daum C."/>
            <person name="Ezra D."/>
            <person name="Gonzalez J."/>
            <person name="Henrissat B."/>
            <person name="Kuo A."/>
            <person name="Liang C."/>
            <person name="Lipzen A."/>
            <person name="Lutzoni F."/>
            <person name="Magnuson J."/>
            <person name="Mondo S."/>
            <person name="Nolan M."/>
            <person name="Ohm R."/>
            <person name="Pangilinan J."/>
            <person name="Park H.-J."/>
            <person name="Ramirez L."/>
            <person name="Alfaro M."/>
            <person name="Sun H."/>
            <person name="Tritt A."/>
            <person name="Yoshinaga Y."/>
            <person name="Zwiers L.-H."/>
            <person name="Turgeon B."/>
            <person name="Goodwin S."/>
            <person name="Spatafora J."/>
            <person name="Crous P."/>
            <person name="Grigoriev I."/>
        </authorList>
    </citation>
    <scope>NUCLEOTIDE SEQUENCE</scope>
    <source>
        <strain evidence="2">CBS 122367</strain>
    </source>
</reference>
<evidence type="ECO:0008006" key="4">
    <source>
        <dbReference type="Google" id="ProtNLM"/>
    </source>
</evidence>
<dbReference type="PANTHER" id="PTHR37827:SF1">
    <property type="entry name" value="HNH DOMAIN-CONTAINING PROTEIN"/>
    <property type="match status" value="1"/>
</dbReference>
<evidence type="ECO:0000313" key="2">
    <source>
        <dbReference type="EMBL" id="KAF2685694.1"/>
    </source>
</evidence>
<gene>
    <name evidence="2" type="ORF">K458DRAFT_486537</name>
</gene>
<evidence type="ECO:0000256" key="1">
    <source>
        <dbReference type="SAM" id="MobiDB-lite"/>
    </source>
</evidence>
<proteinExistence type="predicted"/>
<dbReference type="EMBL" id="MU005578">
    <property type="protein sequence ID" value="KAF2685694.1"/>
    <property type="molecule type" value="Genomic_DNA"/>
</dbReference>
<organism evidence="2 3">
    <name type="scientific">Lentithecium fluviatile CBS 122367</name>
    <dbReference type="NCBI Taxonomy" id="1168545"/>
    <lineage>
        <taxon>Eukaryota</taxon>
        <taxon>Fungi</taxon>
        <taxon>Dikarya</taxon>
        <taxon>Ascomycota</taxon>
        <taxon>Pezizomycotina</taxon>
        <taxon>Dothideomycetes</taxon>
        <taxon>Pleosporomycetidae</taxon>
        <taxon>Pleosporales</taxon>
        <taxon>Massarineae</taxon>
        <taxon>Lentitheciaceae</taxon>
        <taxon>Lentithecium</taxon>
    </lineage>
</organism>
<name>A0A6G1J581_9PLEO</name>
<feature type="region of interest" description="Disordered" evidence="1">
    <location>
        <begin position="34"/>
        <end position="68"/>
    </location>
</feature>
<keyword evidence="3" id="KW-1185">Reference proteome</keyword>
<evidence type="ECO:0000313" key="3">
    <source>
        <dbReference type="Proteomes" id="UP000799291"/>
    </source>
</evidence>
<dbReference type="Proteomes" id="UP000799291">
    <property type="component" value="Unassembled WGS sequence"/>
</dbReference>
<feature type="compositionally biased region" description="Basic and acidic residues" evidence="1">
    <location>
        <begin position="49"/>
        <end position="66"/>
    </location>
</feature>
<dbReference type="AlphaFoldDB" id="A0A6G1J581"/>
<dbReference type="PANTHER" id="PTHR37827">
    <property type="entry name" value="TUDOR DOMAIN-CONTAINING PROTEIN"/>
    <property type="match status" value="1"/>
</dbReference>
<feature type="compositionally biased region" description="Basic residues" evidence="1">
    <location>
        <begin position="35"/>
        <end position="45"/>
    </location>
</feature>
<dbReference type="OrthoDB" id="4850648at2759"/>
<sequence>MAERIPEEEQSNYEIFRDCLSEPMLRALVAPAEKAKKKKKARKARSSVGKKEEIEAKVDEPNEKGEGSAAEDLGEFIDYLSSVIFLSLPTGLTRLSYIKFRDSVALQDRYSAPISASVSTSLINTIPPMAIDSLESYGLLPTQSDATDQYNFFTPVFSSYASAATAPPPVWTSTRTTECELCQRSWIPLMYHHLIPKSTHDRVLKRGWHDEDVLNSVAWLCRACHSFVHRMVSNEELAKGYYTMELVRSGGMDGENRDEVEGWCKWVEGVRWKSR</sequence>